<organism evidence="2 3">
    <name type="scientific">Nocardioides massiliensis</name>
    <dbReference type="NCBI Taxonomy" id="1325935"/>
    <lineage>
        <taxon>Bacteria</taxon>
        <taxon>Bacillati</taxon>
        <taxon>Actinomycetota</taxon>
        <taxon>Actinomycetes</taxon>
        <taxon>Propionibacteriales</taxon>
        <taxon>Nocardioidaceae</taxon>
        <taxon>Nocardioides</taxon>
    </lineage>
</organism>
<feature type="region of interest" description="Disordered" evidence="1">
    <location>
        <begin position="1"/>
        <end position="21"/>
    </location>
</feature>
<evidence type="ECO:0000313" key="2">
    <source>
        <dbReference type="EMBL" id="MDP9822771.1"/>
    </source>
</evidence>
<name>A0ABT9NQR3_9ACTN</name>
<dbReference type="Proteomes" id="UP001240447">
    <property type="component" value="Unassembled WGS sequence"/>
</dbReference>
<dbReference type="EMBL" id="JAUSQM010000001">
    <property type="protein sequence ID" value="MDP9822771.1"/>
    <property type="molecule type" value="Genomic_DNA"/>
</dbReference>
<evidence type="ECO:0000256" key="1">
    <source>
        <dbReference type="SAM" id="MobiDB-lite"/>
    </source>
</evidence>
<dbReference type="RefSeq" id="WP_181642050.1">
    <property type="nucleotide sequence ID" value="NZ_CCXJ01000387.1"/>
</dbReference>
<sequence>MPENRNGRPTPAKVKRRNVSDGDLDFSSLGEALRRTEQIRRARLVRDLHRVADRLARHDAGASALARAWAEEVAA</sequence>
<evidence type="ECO:0000313" key="3">
    <source>
        <dbReference type="Proteomes" id="UP001240447"/>
    </source>
</evidence>
<keyword evidence="3" id="KW-1185">Reference proteome</keyword>
<accession>A0ABT9NQR3</accession>
<comment type="caution">
    <text evidence="2">The sequence shown here is derived from an EMBL/GenBank/DDBJ whole genome shotgun (WGS) entry which is preliminary data.</text>
</comment>
<gene>
    <name evidence="2" type="ORF">J2S59_002580</name>
</gene>
<protein>
    <submittedName>
        <fullName evidence="2">Uncharacterized protein</fullName>
    </submittedName>
</protein>
<proteinExistence type="predicted"/>
<reference evidence="2 3" key="1">
    <citation type="submission" date="2023-07" db="EMBL/GenBank/DDBJ databases">
        <title>Sequencing the genomes of 1000 actinobacteria strains.</title>
        <authorList>
            <person name="Klenk H.-P."/>
        </authorList>
    </citation>
    <scope>NUCLEOTIDE SEQUENCE [LARGE SCALE GENOMIC DNA]</scope>
    <source>
        <strain evidence="2 3">GD13</strain>
    </source>
</reference>